<dbReference type="Proteomes" id="UP001304187">
    <property type="component" value="Segment"/>
</dbReference>
<evidence type="ECO:0000256" key="1">
    <source>
        <dbReference type="SAM" id="MobiDB-lite"/>
    </source>
</evidence>
<feature type="region of interest" description="Disordered" evidence="1">
    <location>
        <begin position="1"/>
        <end position="72"/>
    </location>
</feature>
<feature type="compositionally biased region" description="Low complexity" evidence="1">
    <location>
        <begin position="30"/>
        <end position="43"/>
    </location>
</feature>
<feature type="compositionally biased region" description="Pro residues" evidence="1">
    <location>
        <begin position="20"/>
        <end position="29"/>
    </location>
</feature>
<organism evidence="2 3">
    <name type="scientific">Roseobacter phage CRP-171</name>
    <dbReference type="NCBI Taxonomy" id="3072846"/>
    <lineage>
        <taxon>Viruses</taxon>
        <taxon>Duplodnaviria</taxon>
        <taxon>Heunggongvirae</taxon>
        <taxon>Uroviricota</taxon>
        <taxon>Caudoviricetes</taxon>
        <taxon>Autographivirales</taxon>
        <taxon>Autographivirales incertae sedis</taxon>
        <taxon>Oceanidvirus</taxon>
        <taxon>Oceanidvirus CRP171</taxon>
    </lineage>
</organism>
<reference evidence="2 3" key="1">
    <citation type="submission" date="2023-08" db="EMBL/GenBank/DDBJ databases">
        <authorList>
            <person name="Du S."/>
            <person name="Wu Z."/>
            <person name="Wu Y."/>
            <person name="Yang M."/>
            <person name="Shao J."/>
            <person name="Liu H."/>
            <person name="Zhao Y."/>
            <person name="Zhang Z."/>
        </authorList>
    </citation>
    <scope>NUCLEOTIDE SEQUENCE [LARGE SCALE GENOMIC DNA]</scope>
</reference>
<keyword evidence="3" id="KW-1185">Reference proteome</keyword>
<sequence>MCFKSPTVTVAAPETTAPVTPAPAPPPAAPSTMGGTAGSAAGVNPVMSNVYDPSNPESGVNEEKGASKAKAMGTSQLKIDLDPAAKNLGAKGSGLQISK</sequence>
<name>A0AAX3ZVD6_9CAUD</name>
<evidence type="ECO:0000313" key="3">
    <source>
        <dbReference type="Proteomes" id="UP001304187"/>
    </source>
</evidence>
<dbReference type="EMBL" id="OR420737">
    <property type="protein sequence ID" value="WMM95064.1"/>
    <property type="molecule type" value="Genomic_DNA"/>
</dbReference>
<evidence type="ECO:0000313" key="2">
    <source>
        <dbReference type="EMBL" id="WMM95064.1"/>
    </source>
</evidence>
<feature type="compositionally biased region" description="Low complexity" evidence="1">
    <location>
        <begin position="1"/>
        <end position="19"/>
    </location>
</feature>
<gene>
    <name evidence="2" type="ORF">CRP171_gp25</name>
</gene>
<accession>A0AAX3ZVD6</accession>
<protein>
    <submittedName>
        <fullName evidence="2">Uncharacterized protein</fullName>
    </submittedName>
</protein>
<proteinExistence type="predicted"/>